<dbReference type="InterPro" id="IPR017981">
    <property type="entry name" value="GPCR_2-like_7TM"/>
</dbReference>
<evidence type="ECO:0000256" key="8">
    <source>
        <dbReference type="ARBA" id="ARBA00023170"/>
    </source>
</evidence>
<dbReference type="Gene3D" id="1.10.2000.10">
    <property type="entry name" value="Frizzled cysteine-rich domain"/>
    <property type="match status" value="1"/>
</dbReference>
<keyword evidence="5 11" id="KW-1133">Transmembrane helix</keyword>
<feature type="compositionally biased region" description="Polar residues" evidence="10">
    <location>
        <begin position="588"/>
        <end position="599"/>
    </location>
</feature>
<dbReference type="PROSITE" id="PS50038">
    <property type="entry name" value="FZ"/>
    <property type="match status" value="1"/>
</dbReference>
<keyword evidence="6 11" id="KW-0472">Membrane</keyword>
<comment type="subcellular location">
    <subcellularLocation>
        <location evidence="1">Membrane</location>
        <topology evidence="1">Multi-pass membrane protein</topology>
    </subcellularLocation>
</comment>
<dbReference type="STRING" id="6412.T1FXD5"/>
<evidence type="ECO:0000256" key="3">
    <source>
        <dbReference type="ARBA" id="ARBA00022473"/>
    </source>
</evidence>
<feature type="disulfide bond" evidence="9">
    <location>
        <begin position="43"/>
        <end position="89"/>
    </location>
</feature>
<evidence type="ECO:0000313" key="14">
    <source>
        <dbReference type="EMBL" id="ESO13179.1"/>
    </source>
</evidence>
<feature type="transmembrane region" description="Helical" evidence="11">
    <location>
        <begin position="265"/>
        <end position="285"/>
    </location>
</feature>
<evidence type="ECO:0000256" key="7">
    <source>
        <dbReference type="ARBA" id="ARBA00023157"/>
    </source>
</evidence>
<evidence type="ECO:0000256" key="4">
    <source>
        <dbReference type="ARBA" id="ARBA00022692"/>
    </source>
</evidence>
<evidence type="ECO:0000256" key="11">
    <source>
        <dbReference type="SAM" id="Phobius"/>
    </source>
</evidence>
<evidence type="ECO:0000256" key="6">
    <source>
        <dbReference type="ARBA" id="ARBA00023136"/>
    </source>
</evidence>
<keyword evidence="8" id="KW-0675">Receptor</keyword>
<comment type="similarity">
    <text evidence="2">Belongs to the G-protein coupled receptor Fz/Smo family.</text>
</comment>
<evidence type="ECO:0000256" key="5">
    <source>
        <dbReference type="ARBA" id="ARBA00022989"/>
    </source>
</evidence>
<dbReference type="GO" id="GO:0005886">
    <property type="term" value="C:plasma membrane"/>
    <property type="evidence" value="ECO:0000318"/>
    <property type="project" value="GO_Central"/>
</dbReference>
<feature type="disulfide bond" evidence="9">
    <location>
        <begin position="110"/>
        <end position="134"/>
    </location>
</feature>
<dbReference type="Gene3D" id="1.20.1070.10">
    <property type="entry name" value="Rhodopsin 7-helix transmembrane proteins"/>
    <property type="match status" value="1"/>
</dbReference>
<dbReference type="InterPro" id="IPR015526">
    <property type="entry name" value="Frizzled/SFRP"/>
</dbReference>
<name>T1FXD5_HELRO</name>
<dbReference type="InterPro" id="IPR020067">
    <property type="entry name" value="Frizzled_dom"/>
</dbReference>
<evidence type="ECO:0000256" key="10">
    <source>
        <dbReference type="SAM" id="MobiDB-lite"/>
    </source>
</evidence>
<dbReference type="Pfam" id="PF01392">
    <property type="entry name" value="Fz"/>
    <property type="match status" value="1"/>
</dbReference>
<evidence type="ECO:0000256" key="2">
    <source>
        <dbReference type="ARBA" id="ARBA00008077"/>
    </source>
</evidence>
<feature type="transmembrane region" description="Helical" evidence="11">
    <location>
        <begin position="519"/>
        <end position="541"/>
    </location>
</feature>
<keyword evidence="16" id="KW-1185">Reference proteome</keyword>
<accession>T1FXD5</accession>
<feature type="transmembrane region" description="Helical" evidence="11">
    <location>
        <begin position="451"/>
        <end position="475"/>
    </location>
</feature>
<sequence>MNRSGEGQVFNSQFGKSSNFKISSFRPDEDHRPACEPIRIDVCKDMAYNLTMMPNIFKHQTQKDAQEEVSTFSSLITFNCSPYLKIFICTLYAPICTDLDSILTPCRSLCEEVRQSCEKNMNLFNYQWPPSWNCAQFNKPTCVGENKTQLLKDLDKRQPNTKIKNNGHTNALDRNGDKKLMPLQCLPKMKVPKNYQYSIKISNNKIKDCGMPCSFDGDSFFDASKKAFAWYMVGTASIICLISTLFTLITFLVDMDRFPYPERPIIFLSGCYLAVSISFIIGFATGNNVACVGPFSSEESSLDYAQASKVVIQGKDKELCTVVFVILYYFSMASCLWWVILTITWFLSASLKWGQEALNKNSHYFHLIAWSLPAVQVIAILALDKIEGDNLVGVCYVGVYDEKALVIFVIVPLVVYLLVGIFFLMAGLFSLFKIRTAMKQEGFGTEKLEKLMLRIGVFSLLYTVPAGVVVACHIYELTLRSDWLMAWYTKTCYKYNYLSCPVLSFRKQYDGDAKNSPDFTIFMIKYMMMLLVGICSGFWVWSGKTFLSIRRKLCCCCSSVFGEADDDDVKKNSPPNVPPCRNNFYTGVNGGNEQFQQSHGTGVGGGGSKV</sequence>
<dbReference type="SUPFAM" id="SSF63501">
    <property type="entry name" value="Frizzled cysteine-rich domain"/>
    <property type="match status" value="1"/>
</dbReference>
<dbReference type="GeneID" id="20213483"/>
<feature type="domain" description="G-protein coupled receptors family 2 profile 2" evidence="13">
    <location>
        <begin position="226"/>
        <end position="548"/>
    </location>
</feature>
<feature type="region of interest" description="Disordered" evidence="10">
    <location>
        <begin position="588"/>
        <end position="610"/>
    </location>
</feature>
<organism evidence="15 16">
    <name type="scientific">Helobdella robusta</name>
    <name type="common">Californian leech</name>
    <dbReference type="NCBI Taxonomy" id="6412"/>
    <lineage>
        <taxon>Eukaryota</taxon>
        <taxon>Metazoa</taxon>
        <taxon>Spiralia</taxon>
        <taxon>Lophotrochozoa</taxon>
        <taxon>Annelida</taxon>
        <taxon>Clitellata</taxon>
        <taxon>Hirudinea</taxon>
        <taxon>Rhynchobdellida</taxon>
        <taxon>Glossiphoniidae</taxon>
        <taxon>Helobdella</taxon>
    </lineage>
</organism>
<reference evidence="16" key="1">
    <citation type="submission" date="2012-12" db="EMBL/GenBank/DDBJ databases">
        <authorList>
            <person name="Hellsten U."/>
            <person name="Grimwood J."/>
            <person name="Chapman J.A."/>
            <person name="Shapiro H."/>
            <person name="Aerts A."/>
            <person name="Otillar R.P."/>
            <person name="Terry A.Y."/>
            <person name="Boore J.L."/>
            <person name="Simakov O."/>
            <person name="Marletaz F."/>
            <person name="Cho S.-J."/>
            <person name="Edsinger-Gonzales E."/>
            <person name="Havlak P."/>
            <person name="Kuo D.-H."/>
            <person name="Larsson T."/>
            <person name="Lv J."/>
            <person name="Arendt D."/>
            <person name="Savage R."/>
            <person name="Osoegawa K."/>
            <person name="de Jong P."/>
            <person name="Lindberg D.R."/>
            <person name="Seaver E.C."/>
            <person name="Weisblat D.A."/>
            <person name="Putnam N.H."/>
            <person name="Grigoriev I.V."/>
            <person name="Rokhsar D.S."/>
        </authorList>
    </citation>
    <scope>NUCLEOTIDE SEQUENCE</scope>
</reference>
<dbReference type="PANTHER" id="PTHR11309:SF47">
    <property type="entry name" value="FRIZZLED"/>
    <property type="match status" value="1"/>
</dbReference>
<comment type="caution">
    <text evidence="9">Lacks conserved residue(s) required for the propagation of feature annotation.</text>
</comment>
<evidence type="ECO:0000259" key="12">
    <source>
        <dbReference type="PROSITE" id="PS50038"/>
    </source>
</evidence>
<dbReference type="HOGENOM" id="CLU_007873_2_1_1"/>
<dbReference type="SMART" id="SM01330">
    <property type="entry name" value="Frizzled"/>
    <property type="match status" value="1"/>
</dbReference>
<dbReference type="KEGG" id="hro:HELRODRAFT_63277"/>
<gene>
    <name evidence="15" type="primary">20213483</name>
    <name evidence="14" type="ORF">HELRODRAFT_63277</name>
</gene>
<dbReference type="PRINTS" id="PR00489">
    <property type="entry name" value="FRIZZLED"/>
</dbReference>
<dbReference type="RefSeq" id="XP_009009899.1">
    <property type="nucleotide sequence ID" value="XM_009011651.1"/>
</dbReference>
<feature type="transmembrane region" description="Helical" evidence="11">
    <location>
        <begin position="326"/>
        <end position="351"/>
    </location>
</feature>
<dbReference type="OMA" id="SFSCPRQ"/>
<feature type="transmembrane region" description="Helical" evidence="11">
    <location>
        <begin position="403"/>
        <end position="431"/>
    </location>
</feature>
<evidence type="ECO:0000259" key="13">
    <source>
        <dbReference type="PROSITE" id="PS50261"/>
    </source>
</evidence>
<dbReference type="SMART" id="SM00063">
    <property type="entry name" value="FRI"/>
    <property type="match status" value="1"/>
</dbReference>
<keyword evidence="4 11" id="KW-0812">Transmembrane</keyword>
<evidence type="ECO:0000313" key="15">
    <source>
        <dbReference type="EnsemblMetazoa" id="HelroP63277"/>
    </source>
</evidence>
<dbReference type="FunCoup" id="T1FXD5">
    <property type="interactions" value="352"/>
</dbReference>
<feature type="compositionally biased region" description="Gly residues" evidence="10">
    <location>
        <begin position="601"/>
        <end position="610"/>
    </location>
</feature>
<proteinExistence type="inferred from homology"/>
<dbReference type="PROSITE" id="PS50261">
    <property type="entry name" value="G_PROTEIN_RECEP_F2_4"/>
    <property type="match status" value="1"/>
</dbReference>
<reference evidence="15" key="3">
    <citation type="submission" date="2015-06" db="UniProtKB">
        <authorList>
            <consortium name="EnsemblMetazoa"/>
        </authorList>
    </citation>
    <scope>IDENTIFICATION</scope>
</reference>
<evidence type="ECO:0000313" key="16">
    <source>
        <dbReference type="Proteomes" id="UP000015101"/>
    </source>
</evidence>
<dbReference type="GO" id="GO:0035567">
    <property type="term" value="P:non-canonical Wnt signaling pathway"/>
    <property type="evidence" value="ECO:0000318"/>
    <property type="project" value="GO_Central"/>
</dbReference>
<dbReference type="Proteomes" id="UP000015101">
    <property type="component" value="Unassembled WGS sequence"/>
</dbReference>
<reference evidence="14 16" key="2">
    <citation type="journal article" date="2013" name="Nature">
        <title>Insights into bilaterian evolution from three spiralian genomes.</title>
        <authorList>
            <person name="Simakov O."/>
            <person name="Marletaz F."/>
            <person name="Cho S.J."/>
            <person name="Edsinger-Gonzales E."/>
            <person name="Havlak P."/>
            <person name="Hellsten U."/>
            <person name="Kuo D.H."/>
            <person name="Larsson T."/>
            <person name="Lv J."/>
            <person name="Arendt D."/>
            <person name="Savage R."/>
            <person name="Osoegawa K."/>
            <person name="de Jong P."/>
            <person name="Grimwood J."/>
            <person name="Chapman J.A."/>
            <person name="Shapiro H."/>
            <person name="Aerts A."/>
            <person name="Otillar R.P."/>
            <person name="Terry A.Y."/>
            <person name="Boore J.L."/>
            <person name="Grigoriev I.V."/>
            <person name="Lindberg D.R."/>
            <person name="Seaver E.C."/>
            <person name="Weisblat D.A."/>
            <person name="Putnam N.H."/>
            <person name="Rokhsar D.S."/>
        </authorList>
    </citation>
    <scope>NUCLEOTIDE SEQUENCE</scope>
</reference>
<feature type="transmembrane region" description="Helical" evidence="11">
    <location>
        <begin position="228"/>
        <end position="253"/>
    </location>
</feature>
<dbReference type="InterPro" id="IPR000539">
    <property type="entry name" value="Frizzled/Smoothened_7TM"/>
</dbReference>
<evidence type="ECO:0000256" key="9">
    <source>
        <dbReference type="PROSITE-ProRule" id="PRU00090"/>
    </source>
</evidence>
<dbReference type="EMBL" id="KB095811">
    <property type="protein sequence ID" value="ESO13179.1"/>
    <property type="molecule type" value="Genomic_DNA"/>
</dbReference>
<feature type="domain" description="FZ" evidence="12">
    <location>
        <begin position="30"/>
        <end position="145"/>
    </location>
</feature>
<keyword evidence="3" id="KW-0217">Developmental protein</keyword>
<dbReference type="CTD" id="20213483"/>
<dbReference type="OrthoDB" id="10053709at2759"/>
<dbReference type="GO" id="GO:0042813">
    <property type="term" value="F:Wnt receptor activity"/>
    <property type="evidence" value="ECO:0000318"/>
    <property type="project" value="GO_Central"/>
</dbReference>
<dbReference type="EnsemblMetazoa" id="HelroT63277">
    <property type="protein sequence ID" value="HelroP63277"/>
    <property type="gene ID" value="HelroG63277"/>
</dbReference>
<protein>
    <submittedName>
        <fullName evidence="14 15">Uncharacterized protein</fullName>
    </submittedName>
</protein>
<dbReference type="PANTHER" id="PTHR11309">
    <property type="entry name" value="FRIZZLED"/>
    <property type="match status" value="1"/>
</dbReference>
<dbReference type="AlphaFoldDB" id="T1FXD5"/>
<dbReference type="Pfam" id="PF01534">
    <property type="entry name" value="Frizzled"/>
    <property type="match status" value="1"/>
</dbReference>
<dbReference type="eggNOG" id="KOG3577">
    <property type="taxonomic scope" value="Eukaryota"/>
</dbReference>
<dbReference type="InterPro" id="IPR036790">
    <property type="entry name" value="Frizzled_dom_sf"/>
</dbReference>
<feature type="transmembrane region" description="Helical" evidence="11">
    <location>
        <begin position="363"/>
        <end position="383"/>
    </location>
</feature>
<dbReference type="GO" id="GO:0060070">
    <property type="term" value="P:canonical Wnt signaling pathway"/>
    <property type="evidence" value="ECO:0000318"/>
    <property type="project" value="GO_Central"/>
</dbReference>
<evidence type="ECO:0000256" key="1">
    <source>
        <dbReference type="ARBA" id="ARBA00004141"/>
    </source>
</evidence>
<feature type="disulfide bond" evidence="9">
    <location>
        <begin position="35"/>
        <end position="96"/>
    </location>
</feature>
<dbReference type="InParanoid" id="T1FXD5"/>
<dbReference type="EMBL" id="AMQM01000363">
    <property type="status" value="NOT_ANNOTATED_CDS"/>
    <property type="molecule type" value="Genomic_DNA"/>
</dbReference>
<keyword evidence="7 9" id="KW-1015">Disulfide bond</keyword>
<dbReference type="GO" id="GO:0017147">
    <property type="term" value="F:Wnt-protein binding"/>
    <property type="evidence" value="ECO:0000318"/>
    <property type="project" value="GO_Central"/>
</dbReference>